<evidence type="ECO:0000256" key="1">
    <source>
        <dbReference type="ARBA" id="ARBA00009369"/>
    </source>
</evidence>
<dbReference type="Gene3D" id="2.40.10.350">
    <property type="entry name" value="Rod shape-determining protein MreC, domain 2"/>
    <property type="match status" value="1"/>
</dbReference>
<evidence type="ECO:0000256" key="7">
    <source>
        <dbReference type="SAM" id="Phobius"/>
    </source>
</evidence>
<evidence type="ECO:0000313" key="9">
    <source>
        <dbReference type="EMBL" id="MCG5031189.1"/>
    </source>
</evidence>
<evidence type="ECO:0000256" key="3">
    <source>
        <dbReference type="ARBA" id="ARBA00022960"/>
    </source>
</evidence>
<comment type="caution">
    <text evidence="9">The sequence shown here is derived from an EMBL/GenBank/DDBJ whole genome shotgun (WGS) entry which is preliminary data.</text>
</comment>
<dbReference type="PIRSF" id="PIRSF038471">
    <property type="entry name" value="MreC"/>
    <property type="match status" value="1"/>
</dbReference>
<dbReference type="EMBL" id="JAKNCT010000007">
    <property type="protein sequence ID" value="MCG5031189.1"/>
    <property type="molecule type" value="Genomic_DNA"/>
</dbReference>
<accession>A0ABS9MS87</accession>
<comment type="similarity">
    <text evidence="1 5">Belongs to the MreC family.</text>
</comment>
<dbReference type="InterPro" id="IPR042177">
    <property type="entry name" value="Cell/Rod_1"/>
</dbReference>
<feature type="domain" description="Rod shape-determining protein MreC beta-barrel core" evidence="8">
    <location>
        <begin position="130"/>
        <end position="273"/>
    </location>
</feature>
<dbReference type="Gene3D" id="2.40.10.340">
    <property type="entry name" value="Rod shape-determining protein MreC, domain 1"/>
    <property type="match status" value="1"/>
</dbReference>
<name>A0ABS9MS87_9BURK</name>
<keyword evidence="6" id="KW-0175">Coiled coil</keyword>
<keyword evidence="7" id="KW-1133">Transmembrane helix</keyword>
<dbReference type="Proteomes" id="UP001297600">
    <property type="component" value="Unassembled WGS sequence"/>
</dbReference>
<dbReference type="InterPro" id="IPR055342">
    <property type="entry name" value="MreC_beta-barrel_core"/>
</dbReference>
<sequence>MDNGSPALFRRGLPAGVRLVFFASLSIILMLVDGKLKTLESFRATIDSYLLRPAVAVSEGVGRSFHGIGQFFTTVEKLTAENEELKKKNAELSFALSEFEKLKAENSQLQALAGVKTQIRRSAAIGIVKGETADVFSKRIEINIGKNSGIEPGMPVIDENGVIGQVARVSADRSEVTLLTDPAMQFPVYLPRSGIRCATSYTQSDQTVELQFVPAVADIQEGDAVQTSGIDGVFPPGIPVGKVTHVEKIRGDAFAHVWVRLSASPSFGRYVMVALVNVDPGRSVGAAQTEKAAP</sequence>
<feature type="transmembrane region" description="Helical" evidence="7">
    <location>
        <begin position="12"/>
        <end position="32"/>
    </location>
</feature>
<keyword evidence="7" id="KW-0472">Membrane</keyword>
<evidence type="ECO:0000259" key="8">
    <source>
        <dbReference type="Pfam" id="PF04085"/>
    </source>
</evidence>
<evidence type="ECO:0000313" key="10">
    <source>
        <dbReference type="Proteomes" id="UP001297600"/>
    </source>
</evidence>
<organism evidence="9 10">
    <name type="scientific">Mesosutterella porci</name>
    <dbReference type="NCBI Taxonomy" id="2915351"/>
    <lineage>
        <taxon>Bacteria</taxon>
        <taxon>Pseudomonadati</taxon>
        <taxon>Pseudomonadota</taxon>
        <taxon>Betaproteobacteria</taxon>
        <taxon>Burkholderiales</taxon>
        <taxon>Sutterellaceae</taxon>
        <taxon>Mesosutterella</taxon>
    </lineage>
</organism>
<dbReference type="PANTHER" id="PTHR34138">
    <property type="entry name" value="CELL SHAPE-DETERMINING PROTEIN MREC"/>
    <property type="match status" value="1"/>
</dbReference>
<keyword evidence="3 5" id="KW-0133">Cell shape</keyword>
<dbReference type="NCBIfam" id="TIGR00219">
    <property type="entry name" value="mreC"/>
    <property type="match status" value="1"/>
</dbReference>
<evidence type="ECO:0000256" key="4">
    <source>
        <dbReference type="ARBA" id="ARBA00032089"/>
    </source>
</evidence>
<dbReference type="InterPro" id="IPR007221">
    <property type="entry name" value="MreC"/>
</dbReference>
<dbReference type="Pfam" id="PF04085">
    <property type="entry name" value="MreC"/>
    <property type="match status" value="1"/>
</dbReference>
<comment type="function">
    <text evidence="5">Involved in formation and maintenance of cell shape.</text>
</comment>
<proteinExistence type="inferred from homology"/>
<evidence type="ECO:0000256" key="2">
    <source>
        <dbReference type="ARBA" id="ARBA00013855"/>
    </source>
</evidence>
<dbReference type="InterPro" id="IPR042175">
    <property type="entry name" value="Cell/Rod_MreC_2"/>
</dbReference>
<reference evidence="9 10" key="1">
    <citation type="submission" date="2022-02" db="EMBL/GenBank/DDBJ databases">
        <title>Mesosutterella porci, a novel member of the family Sutterellaceae from pig feces.</title>
        <authorList>
            <person name="Wylensek D."/>
            <person name="Clavel T."/>
        </authorList>
    </citation>
    <scope>NUCLEOTIDE SEQUENCE [LARGE SCALE GENOMIC DNA]</scope>
    <source>
        <strain evidence="10">oilRF-744-wt-GAM-9</strain>
    </source>
</reference>
<gene>
    <name evidence="9" type="primary">mreC</name>
    <name evidence="9" type="ORF">MAF45_07000</name>
</gene>
<feature type="coiled-coil region" evidence="6">
    <location>
        <begin position="75"/>
        <end position="112"/>
    </location>
</feature>
<keyword evidence="10" id="KW-1185">Reference proteome</keyword>
<evidence type="ECO:0000256" key="5">
    <source>
        <dbReference type="PIRNR" id="PIRNR038471"/>
    </source>
</evidence>
<dbReference type="PANTHER" id="PTHR34138:SF1">
    <property type="entry name" value="CELL SHAPE-DETERMINING PROTEIN MREC"/>
    <property type="match status" value="1"/>
</dbReference>
<dbReference type="RefSeq" id="WP_237978881.1">
    <property type="nucleotide sequence ID" value="NZ_JAKNCT010000007.1"/>
</dbReference>
<protein>
    <recommendedName>
        <fullName evidence="2 5">Cell shape-determining protein MreC</fullName>
    </recommendedName>
    <alternativeName>
        <fullName evidence="4 5">Cell shape protein MreC</fullName>
    </alternativeName>
</protein>
<keyword evidence="7" id="KW-0812">Transmembrane</keyword>
<evidence type="ECO:0000256" key="6">
    <source>
        <dbReference type="SAM" id="Coils"/>
    </source>
</evidence>